<organism evidence="2 3">
    <name type="scientific">Monosporascus cannonballus</name>
    <dbReference type="NCBI Taxonomy" id="155416"/>
    <lineage>
        <taxon>Eukaryota</taxon>
        <taxon>Fungi</taxon>
        <taxon>Dikarya</taxon>
        <taxon>Ascomycota</taxon>
        <taxon>Pezizomycotina</taxon>
        <taxon>Sordariomycetes</taxon>
        <taxon>Xylariomycetidae</taxon>
        <taxon>Xylariales</taxon>
        <taxon>Xylariales incertae sedis</taxon>
        <taxon>Monosporascus</taxon>
    </lineage>
</organism>
<comment type="caution">
    <text evidence="2">The sequence shown here is derived from an EMBL/GenBank/DDBJ whole genome shotgun (WGS) entry which is preliminary data.</text>
</comment>
<evidence type="ECO:0000313" key="3">
    <source>
        <dbReference type="Proteomes" id="UP000294003"/>
    </source>
</evidence>
<gene>
    <name evidence="2" type="ORF">DL762_003975</name>
</gene>
<feature type="compositionally biased region" description="Basic and acidic residues" evidence="1">
    <location>
        <begin position="94"/>
        <end position="107"/>
    </location>
</feature>
<evidence type="ECO:0000313" key="2">
    <source>
        <dbReference type="EMBL" id="RYO87925.1"/>
    </source>
</evidence>
<dbReference type="EMBL" id="QJNS01000094">
    <property type="protein sequence ID" value="RYO87925.1"/>
    <property type="molecule type" value="Genomic_DNA"/>
</dbReference>
<name>A0ABY0H904_9PEZI</name>
<keyword evidence="3" id="KW-1185">Reference proteome</keyword>
<protein>
    <submittedName>
        <fullName evidence="2">Uncharacterized protein</fullName>
    </submittedName>
</protein>
<dbReference type="Proteomes" id="UP000294003">
    <property type="component" value="Unassembled WGS sequence"/>
</dbReference>
<accession>A0ABY0H904</accession>
<feature type="region of interest" description="Disordered" evidence="1">
    <location>
        <begin position="24"/>
        <end position="64"/>
    </location>
</feature>
<evidence type="ECO:0000256" key="1">
    <source>
        <dbReference type="SAM" id="MobiDB-lite"/>
    </source>
</evidence>
<proteinExistence type="predicted"/>
<sequence>MMPTVRLNRPQARQLAYHYPIMGQNASGKTATKQPQKKQQSNSQSGPSNSQDSSAEQPKAKENPKMLVCVNCKKKYNPDTVRFGSCRMHKDKYGRAYPDKPPMDHSRNSAGDDQGKEMWLCCGNKDRNHPGCVEWVRCQK</sequence>
<feature type="compositionally biased region" description="Low complexity" evidence="1">
    <location>
        <begin position="29"/>
        <end position="54"/>
    </location>
</feature>
<reference evidence="2 3" key="1">
    <citation type="submission" date="2018-06" db="EMBL/GenBank/DDBJ databases">
        <title>Complete Genomes of Monosporascus.</title>
        <authorList>
            <person name="Robinson A.J."/>
            <person name="Natvig D.O."/>
        </authorList>
    </citation>
    <scope>NUCLEOTIDE SEQUENCE [LARGE SCALE GENOMIC DNA]</scope>
    <source>
        <strain evidence="2 3">CBS 609.92</strain>
    </source>
</reference>
<feature type="region of interest" description="Disordered" evidence="1">
    <location>
        <begin position="94"/>
        <end position="114"/>
    </location>
</feature>